<dbReference type="AlphaFoldDB" id="A0A6J7VMD5"/>
<name>A0A6J7VMD5_9ZZZZ</name>
<organism evidence="1">
    <name type="scientific">freshwater metagenome</name>
    <dbReference type="NCBI Taxonomy" id="449393"/>
    <lineage>
        <taxon>unclassified sequences</taxon>
        <taxon>metagenomes</taxon>
        <taxon>ecological metagenomes</taxon>
    </lineage>
</organism>
<protein>
    <submittedName>
        <fullName evidence="1">Unannotated protein</fullName>
    </submittedName>
</protein>
<accession>A0A6J7VMD5</accession>
<gene>
    <name evidence="1" type="ORF">UFOPK4367_01554</name>
</gene>
<proteinExistence type="predicted"/>
<dbReference type="AntiFam" id="ANF00100">
    <property type="entry name" value="Shadow ORF (opposite leuC)"/>
</dbReference>
<reference evidence="1" key="1">
    <citation type="submission" date="2020-05" db="EMBL/GenBank/DDBJ databases">
        <authorList>
            <person name="Chiriac C."/>
            <person name="Salcher M."/>
            <person name="Ghai R."/>
            <person name="Kavagutti S V."/>
        </authorList>
    </citation>
    <scope>NUCLEOTIDE SEQUENCE</scope>
</reference>
<evidence type="ECO:0000313" key="1">
    <source>
        <dbReference type="EMBL" id="CAB5078246.1"/>
    </source>
</evidence>
<sequence>MLNFTGAHTECQRTESTVRRSVRVTANNRHTWLCKAELWSNNVHDSLVSIAERVETNTKLNSVIAECIDLCARHQVSDRLINIDCWGVVIFRSDREIGTTDFATSKAQTVKRLRAGNFMQKMQIDVEQVGFAICAAH</sequence>
<dbReference type="EMBL" id="CAFBRC010000159">
    <property type="protein sequence ID" value="CAB5078246.1"/>
    <property type="molecule type" value="Genomic_DNA"/>
</dbReference>